<protein>
    <submittedName>
        <fullName evidence="2">Uncharacterized protein</fullName>
    </submittedName>
</protein>
<evidence type="ECO:0000313" key="3">
    <source>
        <dbReference type="Proteomes" id="UP000193944"/>
    </source>
</evidence>
<organism evidence="2 3">
    <name type="scientific">Anaeromyces robustus</name>
    <dbReference type="NCBI Taxonomy" id="1754192"/>
    <lineage>
        <taxon>Eukaryota</taxon>
        <taxon>Fungi</taxon>
        <taxon>Fungi incertae sedis</taxon>
        <taxon>Chytridiomycota</taxon>
        <taxon>Chytridiomycota incertae sedis</taxon>
        <taxon>Neocallimastigomycetes</taxon>
        <taxon>Neocallimastigales</taxon>
        <taxon>Neocallimastigaceae</taxon>
        <taxon>Anaeromyces</taxon>
    </lineage>
</organism>
<reference evidence="2 3" key="2">
    <citation type="submission" date="2016-08" db="EMBL/GenBank/DDBJ databases">
        <title>Pervasive Adenine N6-methylation of Active Genes in Fungi.</title>
        <authorList>
            <consortium name="DOE Joint Genome Institute"/>
            <person name="Mondo S.J."/>
            <person name="Dannebaum R.O."/>
            <person name="Kuo R.C."/>
            <person name="Labutti K."/>
            <person name="Haridas S."/>
            <person name="Kuo A."/>
            <person name="Salamov A."/>
            <person name="Ahrendt S.R."/>
            <person name="Lipzen A."/>
            <person name="Sullivan W."/>
            <person name="Andreopoulos W.B."/>
            <person name="Clum A."/>
            <person name="Lindquist E."/>
            <person name="Daum C."/>
            <person name="Ramamoorthy G.K."/>
            <person name="Gryganskyi A."/>
            <person name="Culley D."/>
            <person name="Magnuson J.K."/>
            <person name="James T.Y."/>
            <person name="O'Malley M.A."/>
            <person name="Stajich J.E."/>
            <person name="Spatafora J.W."/>
            <person name="Visel A."/>
            <person name="Grigoriev I.V."/>
        </authorList>
    </citation>
    <scope>NUCLEOTIDE SEQUENCE [LARGE SCALE GENOMIC DNA]</scope>
    <source>
        <strain evidence="2 3">S4</strain>
    </source>
</reference>
<dbReference type="Proteomes" id="UP000193944">
    <property type="component" value="Unassembled WGS sequence"/>
</dbReference>
<evidence type="ECO:0000256" key="1">
    <source>
        <dbReference type="SAM" id="SignalP"/>
    </source>
</evidence>
<name>A0A1Y1XGK9_9FUNG</name>
<evidence type="ECO:0000313" key="2">
    <source>
        <dbReference type="EMBL" id="ORX84890.1"/>
    </source>
</evidence>
<accession>A0A1Y1XGK9</accession>
<keyword evidence="1" id="KW-0732">Signal</keyword>
<gene>
    <name evidence="2" type="ORF">BCR32DRAFT_242231</name>
</gene>
<feature type="chain" id="PRO_5012734055" evidence="1">
    <location>
        <begin position="24"/>
        <end position="224"/>
    </location>
</feature>
<reference evidence="2 3" key="1">
    <citation type="submission" date="2016-08" db="EMBL/GenBank/DDBJ databases">
        <title>A Parts List for Fungal Cellulosomes Revealed by Comparative Genomics.</title>
        <authorList>
            <consortium name="DOE Joint Genome Institute"/>
            <person name="Haitjema C.H."/>
            <person name="Gilmore S.P."/>
            <person name="Henske J.K."/>
            <person name="Solomon K.V."/>
            <person name="De Groot R."/>
            <person name="Kuo A."/>
            <person name="Mondo S.J."/>
            <person name="Salamov A.A."/>
            <person name="Labutti K."/>
            <person name="Zhao Z."/>
            <person name="Chiniquy J."/>
            <person name="Barry K."/>
            <person name="Brewer H.M."/>
            <person name="Purvine S.O."/>
            <person name="Wright A.T."/>
            <person name="Boxma B."/>
            <person name="Van Alen T."/>
            <person name="Hackstein J.H."/>
            <person name="Baker S.E."/>
            <person name="Grigoriev I.V."/>
            <person name="O'Malley M.A."/>
        </authorList>
    </citation>
    <scope>NUCLEOTIDE SEQUENCE [LARGE SCALE GENOMIC DNA]</scope>
    <source>
        <strain evidence="2 3">S4</strain>
    </source>
</reference>
<sequence>MNKHFLIYTILFFLINYFINSNAENSDYIIVILRKETDRNYDKESKTIQKEMDKLVNDRMNDIYEIIIDYKESYTLENGLIDEKLNELNSLPIKKSNNNNNNNNNNKIKKYLFVNEIRPNYHILQTSKFPHSSLITENSNNKNLESSTIEYIPFKSNLVRHLCPISNTIAIVVYLSDVTKEIVCNLKNILYCEKDQVLKEEDIYMEEEIEDDNDRYLIVEEEEE</sequence>
<dbReference type="EMBL" id="MCFG01000044">
    <property type="protein sequence ID" value="ORX84890.1"/>
    <property type="molecule type" value="Genomic_DNA"/>
</dbReference>
<proteinExistence type="predicted"/>
<keyword evidence="3" id="KW-1185">Reference proteome</keyword>
<feature type="signal peptide" evidence="1">
    <location>
        <begin position="1"/>
        <end position="23"/>
    </location>
</feature>
<comment type="caution">
    <text evidence="2">The sequence shown here is derived from an EMBL/GenBank/DDBJ whole genome shotgun (WGS) entry which is preliminary data.</text>
</comment>
<dbReference type="AlphaFoldDB" id="A0A1Y1XGK9"/>